<dbReference type="SUPFAM" id="SSF56973">
    <property type="entry name" value="Aerolisin/ETX pore-forming domain"/>
    <property type="match status" value="1"/>
</dbReference>
<proteinExistence type="evidence at transcript level"/>
<feature type="non-terminal residue" evidence="1">
    <location>
        <position position="1"/>
    </location>
</feature>
<accession>A0A0K8RMW2</accession>
<dbReference type="Gene3D" id="2.170.15.10">
    <property type="entry name" value="Proaerolysin, chain A, domain 3"/>
    <property type="match status" value="1"/>
</dbReference>
<organism evidence="1">
    <name type="scientific">Ixodes ricinus</name>
    <name type="common">Common tick</name>
    <name type="synonym">Acarus ricinus</name>
    <dbReference type="NCBI Taxonomy" id="34613"/>
    <lineage>
        <taxon>Eukaryota</taxon>
        <taxon>Metazoa</taxon>
        <taxon>Ecdysozoa</taxon>
        <taxon>Arthropoda</taxon>
        <taxon>Chelicerata</taxon>
        <taxon>Arachnida</taxon>
        <taxon>Acari</taxon>
        <taxon>Parasitiformes</taxon>
        <taxon>Ixodida</taxon>
        <taxon>Ixodoidea</taxon>
        <taxon>Ixodidae</taxon>
        <taxon>Ixodinae</taxon>
        <taxon>Ixodes</taxon>
    </lineage>
</organism>
<name>A0A0K8RMW2_IXORI</name>
<dbReference type="PANTHER" id="PTHR34007">
    <property type="entry name" value="AEROLYSIN-LIKE PROTEIN-RELATED"/>
    <property type="match status" value="1"/>
</dbReference>
<sequence>LRTVSTQSLVTGERVKCSTGWKAAIGFVSRITKMGAFVSQAILLASFVWVTGADDPQFIFNLTETVRRYAEYYARLHKTKIWFYDMWAEQSVMKERGVYKSYKLSVTATNFQFGEAIGNHKRPTEVFTTTVTNHQETSDLIETVSHTYVNTETTIVKLVKGFEANYKTSVTVGVPLVTSAGVGYSFDYSLSKTKLETKTKTETLGINVQVRVPPKKTEQVTWYVSNAVMDFPWTATVLVRGWFAVWVKKKVNNHYLHFFPVSVLTSIDGNLTRIDLLTVSFEAEGVFRKVATHDSKVFTYELRSSDRAKPTTTRRPKAFVTPPPLE</sequence>
<dbReference type="Pfam" id="PF03318">
    <property type="entry name" value="ETX_MTX2"/>
    <property type="match status" value="1"/>
</dbReference>
<reference evidence="1" key="1">
    <citation type="submission" date="2012-12" db="EMBL/GenBank/DDBJ databases">
        <title>Identification and characterization of a phenylalanine ammonia-lyase gene family in Isatis indigotica Fort.</title>
        <authorList>
            <person name="Liu Q."/>
            <person name="Chen J."/>
            <person name="Zhou X."/>
            <person name="Di P."/>
            <person name="Xiao Y."/>
            <person name="Xuan H."/>
            <person name="Zhang L."/>
            <person name="Chen W."/>
        </authorList>
    </citation>
    <scope>NUCLEOTIDE SEQUENCE</scope>
    <source>
        <tissue evidence="1">Salivary gland</tissue>
    </source>
</reference>
<evidence type="ECO:0000313" key="1">
    <source>
        <dbReference type="EMBL" id="JAA72421.1"/>
    </source>
</evidence>
<dbReference type="AlphaFoldDB" id="A0A0K8RMW2"/>
<dbReference type="PANTHER" id="PTHR34007:SF1">
    <property type="entry name" value="AEROLYSIN-LIKE PROTEIN-RELATED"/>
    <property type="match status" value="1"/>
</dbReference>
<dbReference type="EMBL" id="GADI01001387">
    <property type="protein sequence ID" value="JAA72421.1"/>
    <property type="molecule type" value="mRNA"/>
</dbReference>
<protein>
    <submittedName>
        <fullName evidence="1">Putative cytotoxin-like protein</fullName>
    </submittedName>
</protein>
<dbReference type="InterPro" id="IPR053280">
    <property type="entry name" value="Aerolysin-like_pore-former"/>
</dbReference>
<dbReference type="InterPro" id="IPR004991">
    <property type="entry name" value="Aerolysin-like"/>
</dbReference>